<organism evidence="4 5">
    <name type="scientific">Pseudokineococcus lusitanus</name>
    <dbReference type="NCBI Taxonomy" id="763993"/>
    <lineage>
        <taxon>Bacteria</taxon>
        <taxon>Bacillati</taxon>
        <taxon>Actinomycetota</taxon>
        <taxon>Actinomycetes</taxon>
        <taxon>Kineosporiales</taxon>
        <taxon>Kineosporiaceae</taxon>
        <taxon>Pseudokineococcus</taxon>
    </lineage>
</organism>
<evidence type="ECO:0000313" key="5">
    <source>
        <dbReference type="Proteomes" id="UP000276232"/>
    </source>
</evidence>
<reference evidence="4 5" key="1">
    <citation type="journal article" date="2015" name="Stand. Genomic Sci.">
        <title>Genomic Encyclopedia of Bacterial and Archaeal Type Strains, Phase III: the genomes of soil and plant-associated and newly described type strains.</title>
        <authorList>
            <person name="Whitman W.B."/>
            <person name="Woyke T."/>
            <person name="Klenk H.P."/>
            <person name="Zhou Y."/>
            <person name="Lilburn T.G."/>
            <person name="Beck B.J."/>
            <person name="De Vos P."/>
            <person name="Vandamme P."/>
            <person name="Eisen J.A."/>
            <person name="Garrity G."/>
            <person name="Hugenholtz P."/>
            <person name="Kyrpides N.C."/>
        </authorList>
    </citation>
    <scope>NUCLEOTIDE SEQUENCE [LARGE SCALE GENOMIC DNA]</scope>
    <source>
        <strain evidence="4 5">CECT 7306</strain>
    </source>
</reference>
<gene>
    <name evidence="4" type="ORF">EDC03_2317</name>
</gene>
<evidence type="ECO:0008006" key="6">
    <source>
        <dbReference type="Google" id="ProtNLM"/>
    </source>
</evidence>
<dbReference type="EMBL" id="RJKN01000005">
    <property type="protein sequence ID" value="ROP43021.1"/>
    <property type="molecule type" value="Genomic_DNA"/>
</dbReference>
<feature type="transmembrane region" description="Helical" evidence="3">
    <location>
        <begin position="288"/>
        <end position="310"/>
    </location>
</feature>
<keyword evidence="5" id="KW-1185">Reference proteome</keyword>
<dbReference type="Proteomes" id="UP000276232">
    <property type="component" value="Unassembled WGS sequence"/>
</dbReference>
<sequence length="349" mass="36387">MEIGEWLRARRWRLPLLLLLPLLAAGVAVWLVSTQPQPRGATATVEVPALVGTPGGLFPGSSGTDQYVEAYLSAATGPTVRRAAAEATGLDLAVVEDGLDVRRAAGSSRVLVRFEAPRGTAPAEADAVVPAVLAEVTAATADELFGEPVRIAEDQLEAARGRFAEASARVSAVGADEGVADPRQAYSSQLSLMNSLRTQTASAEARGDGTGALEDAAEEAQAGLEAFAPLLAELDTLEGEQDVAESRLQGAQEDLDDLRAEQTAADTARTTSTGPVGEPGLRALVLDVVLPAAAGGLVLAVLLLLLLEALPRRDRRGRRDRRRGRPARAAAPRADDAAPAEDPVPAERR</sequence>
<evidence type="ECO:0000256" key="3">
    <source>
        <dbReference type="SAM" id="Phobius"/>
    </source>
</evidence>
<comment type="caution">
    <text evidence="4">The sequence shown here is derived from an EMBL/GenBank/DDBJ whole genome shotgun (WGS) entry which is preliminary data.</text>
</comment>
<keyword evidence="3" id="KW-1133">Transmembrane helix</keyword>
<evidence type="ECO:0000256" key="2">
    <source>
        <dbReference type="SAM" id="MobiDB-lite"/>
    </source>
</evidence>
<feature type="coiled-coil region" evidence="1">
    <location>
        <begin position="234"/>
        <end position="268"/>
    </location>
</feature>
<keyword evidence="3" id="KW-0472">Membrane</keyword>
<name>A0A3N1HKP0_9ACTN</name>
<keyword evidence="3" id="KW-0812">Transmembrane</keyword>
<protein>
    <recommendedName>
        <fullName evidence="6">Subunit length determinant protein</fullName>
    </recommendedName>
</protein>
<accession>A0A3N1HKP0</accession>
<dbReference type="AlphaFoldDB" id="A0A3N1HKP0"/>
<dbReference type="InParanoid" id="A0A3N1HKP0"/>
<evidence type="ECO:0000313" key="4">
    <source>
        <dbReference type="EMBL" id="ROP43021.1"/>
    </source>
</evidence>
<keyword evidence="1" id="KW-0175">Coiled coil</keyword>
<proteinExistence type="predicted"/>
<dbReference type="RefSeq" id="WP_123380372.1">
    <property type="nucleotide sequence ID" value="NZ_RJKN01000005.1"/>
</dbReference>
<feature type="region of interest" description="Disordered" evidence="2">
    <location>
        <begin position="315"/>
        <end position="349"/>
    </location>
</feature>
<evidence type="ECO:0000256" key="1">
    <source>
        <dbReference type="SAM" id="Coils"/>
    </source>
</evidence>
<feature type="compositionally biased region" description="Basic residues" evidence="2">
    <location>
        <begin position="315"/>
        <end position="326"/>
    </location>
</feature>